<evidence type="ECO:0000313" key="4">
    <source>
        <dbReference type="EMBL" id="PWV97183.1"/>
    </source>
</evidence>
<dbReference type="SMART" id="SM00052">
    <property type="entry name" value="EAL"/>
    <property type="match status" value="1"/>
</dbReference>
<dbReference type="InterPro" id="IPR029787">
    <property type="entry name" value="Nucleotide_cyclase"/>
</dbReference>
<dbReference type="InterPro" id="IPR001633">
    <property type="entry name" value="EAL_dom"/>
</dbReference>
<dbReference type="Gene3D" id="3.20.20.450">
    <property type="entry name" value="EAL domain"/>
    <property type="match status" value="1"/>
</dbReference>
<feature type="transmembrane region" description="Helical" evidence="1">
    <location>
        <begin position="50"/>
        <end position="70"/>
    </location>
</feature>
<dbReference type="PANTHER" id="PTHR44757:SF2">
    <property type="entry name" value="BIOFILM ARCHITECTURE MAINTENANCE PROTEIN MBAA"/>
    <property type="match status" value="1"/>
</dbReference>
<organism evidence="4 5">
    <name type="scientific">Hoeflea marina</name>
    <dbReference type="NCBI Taxonomy" id="274592"/>
    <lineage>
        <taxon>Bacteria</taxon>
        <taxon>Pseudomonadati</taxon>
        <taxon>Pseudomonadota</taxon>
        <taxon>Alphaproteobacteria</taxon>
        <taxon>Hyphomicrobiales</taxon>
        <taxon>Rhizobiaceae</taxon>
        <taxon>Hoeflea</taxon>
    </lineage>
</organism>
<dbReference type="Pfam" id="PF00563">
    <property type="entry name" value="EAL"/>
    <property type="match status" value="1"/>
</dbReference>
<feature type="domain" description="EAL" evidence="2">
    <location>
        <begin position="504"/>
        <end position="755"/>
    </location>
</feature>
<name>A0A317PFE8_9HYPH</name>
<accession>A0A317PFE8</accession>
<dbReference type="OrthoDB" id="9814202at2"/>
<dbReference type="AlphaFoldDB" id="A0A317PFE8"/>
<dbReference type="InterPro" id="IPR000160">
    <property type="entry name" value="GGDEF_dom"/>
</dbReference>
<evidence type="ECO:0000259" key="3">
    <source>
        <dbReference type="PROSITE" id="PS50887"/>
    </source>
</evidence>
<dbReference type="InterPro" id="IPR052155">
    <property type="entry name" value="Biofilm_reg_signaling"/>
</dbReference>
<feature type="domain" description="GGDEF" evidence="3">
    <location>
        <begin position="362"/>
        <end position="495"/>
    </location>
</feature>
<evidence type="ECO:0000313" key="5">
    <source>
        <dbReference type="Proteomes" id="UP000246352"/>
    </source>
</evidence>
<keyword evidence="5" id="KW-1185">Reference proteome</keyword>
<dbReference type="Gene3D" id="3.30.70.270">
    <property type="match status" value="1"/>
</dbReference>
<dbReference type="Gene3D" id="3.30.450.20">
    <property type="entry name" value="PAS domain"/>
    <property type="match status" value="1"/>
</dbReference>
<dbReference type="CDD" id="cd01949">
    <property type="entry name" value="GGDEF"/>
    <property type="match status" value="1"/>
</dbReference>
<dbReference type="Pfam" id="PF00990">
    <property type="entry name" value="GGDEF"/>
    <property type="match status" value="1"/>
</dbReference>
<dbReference type="SUPFAM" id="SSF55785">
    <property type="entry name" value="PYP-like sensor domain (PAS domain)"/>
    <property type="match status" value="1"/>
</dbReference>
<keyword evidence="1" id="KW-0812">Transmembrane</keyword>
<proteinExistence type="predicted"/>
<sequence length="775" mass="86668">MQPMGNTVLAADVRLSFVESLYQKRETLFAGMIVHVIVAMAVYLRLNDPFYLFCALAVFCIWFCRVLGMRAFDRCDSSKFTLAETLLWERWYVAGSLSIAFTLGSMSAYALVVANDPFAELATISVTMATMISVVGRNFGSRLNADMIILAACLPLMAGFMLAGDPFMIVLAIMLLPFFLTTRSMANGVRDFLFNTVTAERETAQIAERFDTALNNMSHGLFMLDGDGRIEVANHKAREIFNIEDGLDLRGRSFKAALRLGTRNGKIDRGNLAQITSQLERLTSGGEARTLIKFDRKTWLEFTSRRRGENGVVLIFEDVTSRIEQDDRILHMARFDSLTELPNRNWFGELVAEKLSRVDGDHKVALAVLDIDDFKHVNDTRGHVSGDKLLCAISARLRSMARHKFVVSRFGGDEFVLFFPDAPDAARLTQLMNKVIDTVRGTYLIDGNKIYVSLSAGVALAPAREAILEDLQIRADLALYDAKRRDKNRWSLFVESMDAKYSARQRLKADLREAIRGETMGIVYQPMFEPTGTRIVGAEALSRWNHPDLGPISPAVYIPLAEELGIISDLTHGMINKAARDCATWPDHLFVSVNLSAHDVRSREIVSVVADTLDRHNLDAKRLHLEITESALMDDLASVRTILQELRSMGVTMAIDDFGTGYSSLSYLDMLPINKVKIDRAFVMNITEDERKLKLLRGVVHLSRELGLDIVVEGVETEAQLKLIQDNNCADLIQGFIFGMPMPNSALVELMNKLGNGPYRRQPVSMASHRDAGRN</sequence>
<feature type="transmembrane region" description="Helical" evidence="1">
    <location>
        <begin position="91"/>
        <end position="112"/>
    </location>
</feature>
<keyword evidence="1" id="KW-0472">Membrane</keyword>
<dbReference type="CDD" id="cd01948">
    <property type="entry name" value="EAL"/>
    <property type="match status" value="1"/>
</dbReference>
<dbReference type="PANTHER" id="PTHR44757">
    <property type="entry name" value="DIGUANYLATE CYCLASE DGCP"/>
    <property type="match status" value="1"/>
</dbReference>
<dbReference type="InterPro" id="IPR035919">
    <property type="entry name" value="EAL_sf"/>
</dbReference>
<dbReference type="CDD" id="cd00130">
    <property type="entry name" value="PAS"/>
    <property type="match status" value="1"/>
</dbReference>
<dbReference type="InterPro" id="IPR000014">
    <property type="entry name" value="PAS"/>
</dbReference>
<gene>
    <name evidence="4" type="ORF">DFR52_10795</name>
</gene>
<comment type="caution">
    <text evidence="4">The sequence shown here is derived from an EMBL/GenBank/DDBJ whole genome shotgun (WGS) entry which is preliminary data.</text>
</comment>
<protein>
    <submittedName>
        <fullName evidence="4">Diguanylate cyclase/phosphodiesterase</fullName>
    </submittedName>
</protein>
<dbReference type="NCBIfam" id="TIGR00254">
    <property type="entry name" value="GGDEF"/>
    <property type="match status" value="1"/>
</dbReference>
<evidence type="ECO:0000256" key="1">
    <source>
        <dbReference type="SAM" id="Phobius"/>
    </source>
</evidence>
<dbReference type="SMART" id="SM00091">
    <property type="entry name" value="PAS"/>
    <property type="match status" value="1"/>
</dbReference>
<dbReference type="SUPFAM" id="SSF141868">
    <property type="entry name" value="EAL domain-like"/>
    <property type="match status" value="1"/>
</dbReference>
<evidence type="ECO:0000259" key="2">
    <source>
        <dbReference type="PROSITE" id="PS50883"/>
    </source>
</evidence>
<reference evidence="4 5" key="1">
    <citation type="submission" date="2018-05" db="EMBL/GenBank/DDBJ databases">
        <title>Genomic Encyclopedia of Type Strains, Phase IV (KMG-IV): sequencing the most valuable type-strain genomes for metagenomic binning, comparative biology and taxonomic classification.</title>
        <authorList>
            <person name="Goeker M."/>
        </authorList>
    </citation>
    <scope>NUCLEOTIDE SEQUENCE [LARGE SCALE GENOMIC DNA]</scope>
    <source>
        <strain evidence="4 5">DSM 16791</strain>
    </source>
</reference>
<dbReference type="SMART" id="SM00267">
    <property type="entry name" value="GGDEF"/>
    <property type="match status" value="1"/>
</dbReference>
<dbReference type="PROSITE" id="PS50887">
    <property type="entry name" value="GGDEF"/>
    <property type="match status" value="1"/>
</dbReference>
<dbReference type="Proteomes" id="UP000246352">
    <property type="component" value="Unassembled WGS sequence"/>
</dbReference>
<dbReference type="SUPFAM" id="SSF55073">
    <property type="entry name" value="Nucleotide cyclase"/>
    <property type="match status" value="1"/>
</dbReference>
<dbReference type="InterPro" id="IPR035965">
    <property type="entry name" value="PAS-like_dom_sf"/>
</dbReference>
<feature type="transmembrane region" description="Helical" evidence="1">
    <location>
        <begin position="148"/>
        <end position="180"/>
    </location>
</feature>
<feature type="transmembrane region" description="Helical" evidence="1">
    <location>
        <begin position="118"/>
        <end position="136"/>
    </location>
</feature>
<dbReference type="PROSITE" id="PS50883">
    <property type="entry name" value="EAL"/>
    <property type="match status" value="1"/>
</dbReference>
<feature type="transmembrane region" description="Helical" evidence="1">
    <location>
        <begin position="27"/>
        <end position="44"/>
    </location>
</feature>
<keyword evidence="1" id="KW-1133">Transmembrane helix</keyword>
<dbReference type="Pfam" id="PF12860">
    <property type="entry name" value="PAS_7"/>
    <property type="match status" value="1"/>
</dbReference>
<dbReference type="InterPro" id="IPR043128">
    <property type="entry name" value="Rev_trsase/Diguanyl_cyclase"/>
</dbReference>
<dbReference type="EMBL" id="QGTR01000007">
    <property type="protein sequence ID" value="PWV97183.1"/>
    <property type="molecule type" value="Genomic_DNA"/>
</dbReference>